<gene>
    <name evidence="2" type="ORF">NMOB1V02_LOCUS9298</name>
</gene>
<evidence type="ECO:0000256" key="1">
    <source>
        <dbReference type="SAM" id="MobiDB-lite"/>
    </source>
</evidence>
<protein>
    <submittedName>
        <fullName evidence="2">Uncharacterized protein</fullName>
    </submittedName>
</protein>
<dbReference type="EMBL" id="OA885097">
    <property type="protein sequence ID" value="CAD7281659.1"/>
    <property type="molecule type" value="Genomic_DNA"/>
</dbReference>
<feature type="compositionally biased region" description="Basic and acidic residues" evidence="1">
    <location>
        <begin position="64"/>
        <end position="74"/>
    </location>
</feature>
<sequence>MALHLQPTTAVARSKQIQEHDDEDSGALSMLESLADSEACPCGNRNKIPTIIKKQLVDQLRAVKGDHTEADNGEQRQLVADKPSDVPKASGDDPSFSVDKRDRATSPQTESVPKIVDVPVIRNELQVHAATQFPEVEIGTECPFAFQDFYPGSINEEERRGNQKQVLRHRNLPVLLAKANMWLQEHPEFSVHSVEVITADVRCADLDASKISARFEDNFSSITCFKGLRFWLKENVNCIIKKQVIGHFYAKAPTSQTMRRDNQHKRLPDLVQELNAIAKEQKIRGK</sequence>
<reference evidence="2" key="1">
    <citation type="submission" date="2020-11" db="EMBL/GenBank/DDBJ databases">
        <authorList>
            <person name="Tran Van P."/>
        </authorList>
    </citation>
    <scope>NUCLEOTIDE SEQUENCE</scope>
</reference>
<evidence type="ECO:0000313" key="2">
    <source>
        <dbReference type="EMBL" id="CAD7281659.1"/>
    </source>
</evidence>
<dbReference type="Proteomes" id="UP000678499">
    <property type="component" value="Unassembled WGS sequence"/>
</dbReference>
<feature type="region of interest" description="Disordered" evidence="1">
    <location>
        <begin position="64"/>
        <end position="111"/>
    </location>
</feature>
<proteinExistence type="predicted"/>
<feature type="non-terminal residue" evidence="2">
    <location>
        <position position="286"/>
    </location>
</feature>
<evidence type="ECO:0000313" key="3">
    <source>
        <dbReference type="Proteomes" id="UP000678499"/>
    </source>
</evidence>
<name>A0A7R9GHS0_9CRUS</name>
<feature type="compositionally biased region" description="Polar residues" evidence="1">
    <location>
        <begin position="1"/>
        <end position="11"/>
    </location>
</feature>
<organism evidence="2">
    <name type="scientific">Notodromas monacha</name>
    <dbReference type="NCBI Taxonomy" id="399045"/>
    <lineage>
        <taxon>Eukaryota</taxon>
        <taxon>Metazoa</taxon>
        <taxon>Ecdysozoa</taxon>
        <taxon>Arthropoda</taxon>
        <taxon>Crustacea</taxon>
        <taxon>Oligostraca</taxon>
        <taxon>Ostracoda</taxon>
        <taxon>Podocopa</taxon>
        <taxon>Podocopida</taxon>
        <taxon>Cypridocopina</taxon>
        <taxon>Cypridoidea</taxon>
        <taxon>Cyprididae</taxon>
        <taxon>Notodromas</taxon>
    </lineage>
</organism>
<feature type="region of interest" description="Disordered" evidence="1">
    <location>
        <begin position="1"/>
        <end position="30"/>
    </location>
</feature>
<dbReference type="AlphaFoldDB" id="A0A7R9GHS0"/>
<accession>A0A7R9GHS0</accession>
<dbReference type="EMBL" id="CAJPEX010003060">
    <property type="protein sequence ID" value="CAG0921811.1"/>
    <property type="molecule type" value="Genomic_DNA"/>
</dbReference>
<keyword evidence="3" id="KW-1185">Reference proteome</keyword>